<evidence type="ECO:0000313" key="2">
    <source>
        <dbReference type="Proteomes" id="UP000494214"/>
    </source>
</evidence>
<dbReference type="PANTHER" id="PTHR37943">
    <property type="entry name" value="PROTEIN VES"/>
    <property type="match status" value="1"/>
</dbReference>
<organism evidence="1 2">
    <name type="scientific">Achromobacter animicus</name>
    <dbReference type="NCBI Taxonomy" id="1389935"/>
    <lineage>
        <taxon>Bacteria</taxon>
        <taxon>Pseudomonadati</taxon>
        <taxon>Pseudomonadota</taxon>
        <taxon>Betaproteobacteria</taxon>
        <taxon>Burkholderiales</taxon>
        <taxon>Alcaligenaceae</taxon>
        <taxon>Achromobacter</taxon>
    </lineage>
</organism>
<protein>
    <submittedName>
        <fullName evidence="1">Protein Ves</fullName>
    </submittedName>
</protein>
<dbReference type="SUPFAM" id="SSF51182">
    <property type="entry name" value="RmlC-like cupins"/>
    <property type="match status" value="1"/>
</dbReference>
<proteinExistence type="predicted"/>
<name>A0A6S7A5C0_9BURK</name>
<dbReference type="InterPro" id="IPR014710">
    <property type="entry name" value="RmlC-like_jellyroll"/>
</dbReference>
<dbReference type="InterPro" id="IPR011051">
    <property type="entry name" value="RmlC_Cupin_sf"/>
</dbReference>
<dbReference type="Pfam" id="PF05962">
    <property type="entry name" value="HutD"/>
    <property type="match status" value="1"/>
</dbReference>
<evidence type="ECO:0000313" key="1">
    <source>
        <dbReference type="EMBL" id="CAB3714115.1"/>
    </source>
</evidence>
<dbReference type="EMBL" id="CADIJM010000006">
    <property type="protein sequence ID" value="CAB3714115.1"/>
    <property type="molecule type" value="Genomic_DNA"/>
</dbReference>
<dbReference type="Gene3D" id="2.60.120.10">
    <property type="entry name" value="Jelly Rolls"/>
    <property type="match status" value="1"/>
</dbReference>
<dbReference type="PANTHER" id="PTHR37943:SF1">
    <property type="entry name" value="PROTEIN VES"/>
    <property type="match status" value="1"/>
</dbReference>
<gene>
    <name evidence="1" type="primary">ves_2</name>
    <name evidence="1" type="ORF">LMG26690_03391</name>
</gene>
<reference evidence="1 2" key="1">
    <citation type="submission" date="2020-04" db="EMBL/GenBank/DDBJ databases">
        <authorList>
            <person name="De Canck E."/>
        </authorList>
    </citation>
    <scope>NUCLEOTIDE SEQUENCE [LARGE SCALE GENOMIC DNA]</scope>
    <source>
        <strain evidence="1 2">LMG 26690</strain>
    </source>
</reference>
<dbReference type="Proteomes" id="UP000494214">
    <property type="component" value="Unassembled WGS sequence"/>
</dbReference>
<keyword evidence="2" id="KW-1185">Reference proteome</keyword>
<sequence length="213" mass="21784">MAQSPDPRGPVQASWLALPPEPWKNGGGVTRTLVADPAGRWRVSIADIERDGPYSRFPGYDRVSVVLAGEGVMLQGEGVAVPLRLREPAVFGGDALLQSTLVGGPVQVLNLFVLRGGARASVTCSGSASGCCEVGALPAGADGLEVTRVRVTAGAYEMTRGVEMPGVDSPGVDTPGVDTPGVCTAGVATPGAPATQTDFTVILDITVQKSFPD</sequence>
<dbReference type="RefSeq" id="WP_175124155.1">
    <property type="nucleotide sequence ID" value="NZ_CADIJM010000006.1"/>
</dbReference>
<dbReference type="InterPro" id="IPR010282">
    <property type="entry name" value="Uncharacterised_HutD/Ves"/>
</dbReference>
<dbReference type="AlphaFoldDB" id="A0A6S7A5C0"/>
<accession>A0A6S7A5C0</accession>